<comment type="catalytic activity">
    <reaction evidence="3">
        <text>a purine D-ribonucleoside + phosphate = a purine nucleobase + alpha-D-ribose 1-phosphate</text>
        <dbReference type="Rhea" id="RHEA:19805"/>
        <dbReference type="ChEBI" id="CHEBI:26386"/>
        <dbReference type="ChEBI" id="CHEBI:43474"/>
        <dbReference type="ChEBI" id="CHEBI:57720"/>
        <dbReference type="ChEBI" id="CHEBI:142355"/>
        <dbReference type="EC" id="2.4.2.1"/>
    </reaction>
</comment>
<dbReference type="InterPro" id="IPR000845">
    <property type="entry name" value="Nucleoside_phosphorylase_d"/>
</dbReference>
<feature type="site" description="Important for substrate specificity" evidence="3">
    <location>
        <position position="221"/>
    </location>
</feature>
<protein>
    <recommendedName>
        <fullName evidence="3">Probable 6-oxopurine nucleoside phosphorylase</fullName>
        <ecNumber evidence="3">2.4.2.1</ecNumber>
    </recommendedName>
    <alternativeName>
        <fullName evidence="3">Purine nucleoside phosphorylase</fullName>
        <shortName evidence="3">PNP</shortName>
    </alternativeName>
</protein>
<comment type="function">
    <text evidence="3">Purine nucleoside phosphorylase which is highly specific for 6-oxopurine nucleosides. Cleaves guanosine or inosine to respective bases and sugar-1-phosphate molecules. Involved in purine salvage.</text>
</comment>
<feature type="site" description="Important for substrate specificity" evidence="3">
    <location>
        <position position="165"/>
    </location>
</feature>
<comment type="caution">
    <text evidence="5">The sequence shown here is derived from an EMBL/GenBank/DDBJ whole genome shotgun (WGS) entry which is preliminary data.</text>
</comment>
<dbReference type="NCBIfam" id="NF006599">
    <property type="entry name" value="PRK09136.1"/>
    <property type="match status" value="1"/>
</dbReference>
<accession>A0ABV4UEM0</accession>
<comment type="similarity">
    <text evidence="3">Belongs to the PNP/MTAP phosphorylase family. MTAP subfamily.</text>
</comment>
<organism evidence="5 6">
    <name type="scientific">Dentiradicibacter hellwigii</name>
    <dbReference type="NCBI Taxonomy" id="3149053"/>
    <lineage>
        <taxon>Bacteria</taxon>
        <taxon>Pseudomonadati</taxon>
        <taxon>Pseudomonadota</taxon>
        <taxon>Betaproteobacteria</taxon>
        <taxon>Rhodocyclales</taxon>
        <taxon>Rhodocyclaceae</taxon>
        <taxon>Dentiradicibacter</taxon>
    </lineage>
</organism>
<comment type="subunit">
    <text evidence="3">Homohexamer. Dimer of a homotrimer.</text>
</comment>
<dbReference type="EC" id="2.4.2.1" evidence="3"/>
<gene>
    <name evidence="5" type="ORF">ABCS64_04015</name>
</gene>
<sequence length="257" mass="27556">MLAVIGGSGLSQLTNLDISHREVVRTPYGEPSGAVTFGQIGCRPVAFLARHGYGHTLAPHEINYRANLWALWKSGVTGVISVASVGGIRSDLKPGDLVVPHQIIDYTWGRKSSFYEGPDSKVQHIDFTEPFDEALRRHLLDAAASLELAVSDHAVYATTQGPRLETAAEINRMENDGADVVGMTAMPEAVLAREIGLPYAAINLVANYAAGRGDSCNGISFNVIDGILHESIVKVRAIIERLVCSNGVAYYGNQIGS</sequence>
<keyword evidence="3" id="KW-0660">Purine salvage</keyword>
<evidence type="ECO:0000313" key="5">
    <source>
        <dbReference type="EMBL" id="MFA9949500.1"/>
    </source>
</evidence>
<comment type="pathway">
    <text evidence="3">Purine metabolism; purine nucleoside salvage.</text>
</comment>
<evidence type="ECO:0000256" key="3">
    <source>
        <dbReference type="HAMAP-Rule" id="MF_01963"/>
    </source>
</evidence>
<dbReference type="InterPro" id="IPR010044">
    <property type="entry name" value="MTAP"/>
</dbReference>
<dbReference type="InterPro" id="IPR035994">
    <property type="entry name" value="Nucleoside_phosphorylase_sf"/>
</dbReference>
<dbReference type="NCBIfam" id="TIGR01694">
    <property type="entry name" value="MTAP"/>
    <property type="match status" value="1"/>
</dbReference>
<feature type="binding site" evidence="3">
    <location>
        <begin position="207"/>
        <end position="209"/>
    </location>
    <ligand>
        <name>substrate</name>
    </ligand>
</feature>
<dbReference type="Pfam" id="PF01048">
    <property type="entry name" value="PNP_UDP_1"/>
    <property type="match status" value="1"/>
</dbReference>
<evidence type="ECO:0000256" key="2">
    <source>
        <dbReference type="ARBA" id="ARBA00022679"/>
    </source>
</evidence>
<comment type="miscellaneous">
    <text evidence="3">Although this enzyme belongs to the family of MTA phosphorylases based on sequence homology, it has been shown that conserved amino acid substitutions in the substrate binding pocket convert the substrate specificity of this enzyme from 6-aminopurines to 6-oxopurines.</text>
</comment>
<reference evidence="6" key="1">
    <citation type="submission" date="2024-06" db="EMBL/GenBank/DDBJ databases">
        <title>Radixoralia hellwigii gen. nov., sp nov., isolated from a root canal in the human oral cavity.</title>
        <authorList>
            <person name="Bartsch S."/>
            <person name="Wittmer A."/>
            <person name="Schulz A.-K."/>
            <person name="Neumann-Schaal M."/>
            <person name="Wolf J."/>
            <person name="Gronow S."/>
            <person name="Tennert C."/>
            <person name="Haecker G."/>
            <person name="Cieplik F."/>
            <person name="Al-Ahmad A."/>
        </authorList>
    </citation>
    <scope>NUCLEOTIDE SEQUENCE [LARGE SCALE GENOMIC DNA]</scope>
    <source>
        <strain evidence="6">Wk13</strain>
    </source>
</reference>
<dbReference type="GO" id="GO:0016757">
    <property type="term" value="F:glycosyltransferase activity"/>
    <property type="evidence" value="ECO:0007669"/>
    <property type="project" value="UniProtKB-KW"/>
</dbReference>
<feature type="domain" description="Nucleoside phosphorylase" evidence="4">
    <location>
        <begin position="2"/>
        <end position="214"/>
    </location>
</feature>
<proteinExistence type="inferred from homology"/>
<name>A0ABV4UEM0_9RHOO</name>
<keyword evidence="2 3" id="KW-0808">Transferase</keyword>
<comment type="caution">
    <text evidence="3">Lacks conserved residue(s) required for the propagation of feature annotation.</text>
</comment>
<feature type="binding site" evidence="3">
    <location>
        <position position="8"/>
    </location>
    <ligand>
        <name>phosphate</name>
        <dbReference type="ChEBI" id="CHEBI:43474"/>
    </ligand>
</feature>
<dbReference type="CDD" id="cd09010">
    <property type="entry name" value="MTAP_SsMTAPII_like_MTIP"/>
    <property type="match status" value="1"/>
</dbReference>
<dbReference type="SUPFAM" id="SSF53167">
    <property type="entry name" value="Purine and uridine phosphorylases"/>
    <property type="match status" value="1"/>
</dbReference>
<feature type="binding site" evidence="3">
    <location>
        <position position="183"/>
    </location>
    <ligand>
        <name>substrate</name>
    </ligand>
</feature>
<evidence type="ECO:0000313" key="6">
    <source>
        <dbReference type="Proteomes" id="UP001574673"/>
    </source>
</evidence>
<feature type="binding site" evidence="3">
    <location>
        <position position="184"/>
    </location>
    <ligand>
        <name>phosphate</name>
        <dbReference type="ChEBI" id="CHEBI:43474"/>
    </ligand>
</feature>
<evidence type="ECO:0000259" key="4">
    <source>
        <dbReference type="Pfam" id="PF01048"/>
    </source>
</evidence>
<dbReference type="Proteomes" id="UP001574673">
    <property type="component" value="Unassembled WGS sequence"/>
</dbReference>
<dbReference type="HAMAP" id="MF_01963">
    <property type="entry name" value="MTAP"/>
    <property type="match status" value="1"/>
</dbReference>
<keyword evidence="1 3" id="KW-0328">Glycosyltransferase</keyword>
<feature type="binding site" evidence="3">
    <location>
        <begin position="50"/>
        <end position="51"/>
    </location>
    <ligand>
        <name>phosphate</name>
        <dbReference type="ChEBI" id="CHEBI:43474"/>
    </ligand>
</feature>
<dbReference type="EMBL" id="JBEUWX010000002">
    <property type="protein sequence ID" value="MFA9949500.1"/>
    <property type="molecule type" value="Genomic_DNA"/>
</dbReference>
<dbReference type="RefSeq" id="WP_418890624.1">
    <property type="nucleotide sequence ID" value="NZ_JBEUWX010000002.1"/>
</dbReference>
<evidence type="ECO:0000256" key="1">
    <source>
        <dbReference type="ARBA" id="ARBA00022676"/>
    </source>
</evidence>
<dbReference type="PANTHER" id="PTHR42679:SF2">
    <property type="entry name" value="S-METHYL-5'-THIOADENOSINE PHOSPHORYLASE"/>
    <property type="match status" value="1"/>
</dbReference>
<keyword evidence="6" id="KW-1185">Reference proteome</keyword>
<dbReference type="PANTHER" id="PTHR42679">
    <property type="entry name" value="S-METHYL-5'-THIOADENOSINE PHOSPHORYLASE"/>
    <property type="match status" value="1"/>
</dbReference>
<dbReference type="Gene3D" id="3.40.50.1580">
    <property type="entry name" value="Nucleoside phosphorylase domain"/>
    <property type="match status" value="1"/>
</dbReference>